<organism evidence="2 3">
    <name type="scientific">Flavobacterium noncentrifugens</name>
    <dbReference type="NCBI Taxonomy" id="1128970"/>
    <lineage>
        <taxon>Bacteria</taxon>
        <taxon>Pseudomonadati</taxon>
        <taxon>Bacteroidota</taxon>
        <taxon>Flavobacteriia</taxon>
        <taxon>Flavobacteriales</taxon>
        <taxon>Flavobacteriaceae</taxon>
        <taxon>Flavobacterium</taxon>
    </lineage>
</organism>
<dbReference type="STRING" id="1128970.SAMN04487935_0141"/>
<evidence type="ECO:0000313" key="2">
    <source>
        <dbReference type="EMBL" id="SDJ16828.1"/>
    </source>
</evidence>
<evidence type="ECO:0000256" key="1">
    <source>
        <dbReference type="SAM" id="MobiDB-lite"/>
    </source>
</evidence>
<proteinExistence type="predicted"/>
<dbReference type="RefSeq" id="WP_091391389.1">
    <property type="nucleotide sequence ID" value="NZ_BKAI01000001.1"/>
</dbReference>
<dbReference type="EMBL" id="FNEZ01000001">
    <property type="protein sequence ID" value="SDJ16828.1"/>
    <property type="molecule type" value="Genomic_DNA"/>
</dbReference>
<keyword evidence="3" id="KW-1185">Reference proteome</keyword>
<sequence>MNVTEFTYLMNKPDAVNDKHTAVLEKIVQEFPYFQSARALYLKGLYNQNSFKYNHVLKVTAAHTVDRSVLFDFISSDNFIAVQKELYDQKLAEILNIIVKDSEIVIPQQKPEPKPNTLEQSILTSIKEATPDTEIVVVAEIPEPAIEEVFSEDTIAYEPQATEEAQNLEIGKPLPFTRSEKHSFQEWLQLSKVKPIDRETETAAQTTNSSEEDSEKQKKNQLIDRFIEASPKIPPVKHDAPLPQSIIFEPSKADNSYLMTETLARVYLEQKKYQKAIQAYQILILKYPEKSSFFADRILDIKNLQQNNK</sequence>
<name>A0A1G8RIN2_9FLAO</name>
<reference evidence="2 3" key="1">
    <citation type="submission" date="2016-10" db="EMBL/GenBank/DDBJ databases">
        <authorList>
            <person name="de Groot N.N."/>
        </authorList>
    </citation>
    <scope>NUCLEOTIDE SEQUENCE [LARGE SCALE GENOMIC DNA]</scope>
    <source>
        <strain evidence="2 3">CGMCC 1.10076</strain>
    </source>
</reference>
<gene>
    <name evidence="2" type="ORF">SAMN04487935_0141</name>
</gene>
<dbReference type="AlphaFoldDB" id="A0A1G8RIN2"/>
<accession>A0A1G8RIN2</accession>
<feature type="region of interest" description="Disordered" evidence="1">
    <location>
        <begin position="198"/>
        <end position="219"/>
    </location>
</feature>
<protein>
    <recommendedName>
        <fullName evidence="4">Tetratricopeptide repeat-containing protein</fullName>
    </recommendedName>
</protein>
<dbReference type="Proteomes" id="UP000199580">
    <property type="component" value="Unassembled WGS sequence"/>
</dbReference>
<dbReference type="OrthoDB" id="594666at2"/>
<evidence type="ECO:0008006" key="4">
    <source>
        <dbReference type="Google" id="ProtNLM"/>
    </source>
</evidence>
<evidence type="ECO:0000313" key="3">
    <source>
        <dbReference type="Proteomes" id="UP000199580"/>
    </source>
</evidence>